<accession>A0A4R4DZE2</accession>
<dbReference type="EMBL" id="SKFH01000012">
    <property type="protein sequence ID" value="TCZ71751.1"/>
    <property type="molecule type" value="Genomic_DNA"/>
</dbReference>
<gene>
    <name evidence="2" type="ORF">E0486_09360</name>
</gene>
<dbReference type="RefSeq" id="WP_131851904.1">
    <property type="nucleotide sequence ID" value="NZ_SKFH01000012.1"/>
</dbReference>
<dbReference type="AlphaFoldDB" id="A0A4R4DZE2"/>
<organism evidence="2 3">
    <name type="scientific">Flaviaesturariibacter aridisoli</name>
    <dbReference type="NCBI Taxonomy" id="2545761"/>
    <lineage>
        <taxon>Bacteria</taxon>
        <taxon>Pseudomonadati</taxon>
        <taxon>Bacteroidota</taxon>
        <taxon>Chitinophagia</taxon>
        <taxon>Chitinophagales</taxon>
        <taxon>Chitinophagaceae</taxon>
        <taxon>Flaviaestuariibacter</taxon>
    </lineage>
</organism>
<feature type="transmembrane region" description="Helical" evidence="1">
    <location>
        <begin position="43"/>
        <end position="62"/>
    </location>
</feature>
<evidence type="ECO:0000313" key="2">
    <source>
        <dbReference type="EMBL" id="TCZ71751.1"/>
    </source>
</evidence>
<dbReference type="Proteomes" id="UP000295164">
    <property type="component" value="Unassembled WGS sequence"/>
</dbReference>
<proteinExistence type="predicted"/>
<name>A0A4R4DZE2_9BACT</name>
<keyword evidence="1" id="KW-1133">Transmembrane helix</keyword>
<comment type="caution">
    <text evidence="2">The sequence shown here is derived from an EMBL/GenBank/DDBJ whole genome shotgun (WGS) entry which is preliminary data.</text>
</comment>
<keyword evidence="1" id="KW-0472">Membrane</keyword>
<protein>
    <submittedName>
        <fullName evidence="2">Uncharacterized protein</fullName>
    </submittedName>
</protein>
<keyword evidence="1" id="KW-0812">Transmembrane</keyword>
<keyword evidence="3" id="KW-1185">Reference proteome</keyword>
<sequence length="91" mass="10071">MKHEKDIDDILASLDDAQRAEAGPYFYSKVRARLQDGLLPRRLAWRLGLALLLVALLNVATLRAGRQEAPVNEGTAQAIASEYSLTLSETY</sequence>
<reference evidence="2 3" key="1">
    <citation type="submission" date="2019-03" db="EMBL/GenBank/DDBJ databases">
        <authorList>
            <person name="Kim M.K.M."/>
        </authorList>
    </citation>
    <scope>NUCLEOTIDE SEQUENCE [LARGE SCALE GENOMIC DNA]</scope>
    <source>
        <strain evidence="2 3">17J68-15</strain>
    </source>
</reference>
<evidence type="ECO:0000256" key="1">
    <source>
        <dbReference type="SAM" id="Phobius"/>
    </source>
</evidence>
<evidence type="ECO:0000313" key="3">
    <source>
        <dbReference type="Proteomes" id="UP000295164"/>
    </source>
</evidence>